<accession>A0ABT7IKI4</accession>
<reference evidence="6" key="1">
    <citation type="submission" date="2023-03" db="EMBL/GenBank/DDBJ databases">
        <title>Mesosutterella sp. nov. isolated from porcine feces.</title>
        <authorList>
            <person name="Yu S."/>
        </authorList>
    </citation>
    <scope>NUCLEOTIDE SEQUENCE</scope>
    <source>
        <strain evidence="6">AGMB02718</strain>
    </source>
</reference>
<comment type="caution">
    <text evidence="6">The sequence shown here is derived from an EMBL/GenBank/DDBJ whole genome shotgun (WGS) entry which is preliminary data.</text>
</comment>
<name>A0ABT7IKI4_9BURK</name>
<dbReference type="PANTHER" id="PTHR30055:SF234">
    <property type="entry name" value="HTH-TYPE TRANSCRIPTIONAL REGULATOR BETI"/>
    <property type="match status" value="1"/>
</dbReference>
<dbReference type="PANTHER" id="PTHR30055">
    <property type="entry name" value="HTH-TYPE TRANSCRIPTIONAL REGULATOR RUTR"/>
    <property type="match status" value="1"/>
</dbReference>
<evidence type="ECO:0000313" key="7">
    <source>
        <dbReference type="Proteomes" id="UP001165481"/>
    </source>
</evidence>
<dbReference type="SUPFAM" id="SSF46689">
    <property type="entry name" value="Homeodomain-like"/>
    <property type="match status" value="1"/>
</dbReference>
<protein>
    <submittedName>
        <fullName evidence="6">TetR/AcrR family transcriptional regulator</fullName>
    </submittedName>
</protein>
<keyword evidence="3" id="KW-0804">Transcription</keyword>
<keyword evidence="2 4" id="KW-0238">DNA-binding</keyword>
<evidence type="ECO:0000256" key="1">
    <source>
        <dbReference type="ARBA" id="ARBA00023015"/>
    </source>
</evidence>
<keyword evidence="1" id="KW-0805">Transcription regulation</keyword>
<evidence type="ECO:0000256" key="2">
    <source>
        <dbReference type="ARBA" id="ARBA00023125"/>
    </source>
</evidence>
<sequence length="223" mass="24793">MKEGVKRRGSKAAQRREEILDAALLCFREKGFHAASMSSVAKAFGMSAGHIYNYFNSKEDIIGALVARWLKQYISETLIVAEKDPEIQKERLYKIVYRELDKRINSGDKALLFEIAAESLRNEKIARIIRSAEQEAAKYLTQQALERYQALNREPPKDLVYRLAVGNAIFNGLCFLSISRSDLSLEALTPIVVQLLMNLDGFPIVAAEGSGSGHSPSPSGKGE</sequence>
<dbReference type="InterPro" id="IPR001647">
    <property type="entry name" value="HTH_TetR"/>
</dbReference>
<dbReference type="Proteomes" id="UP001165481">
    <property type="component" value="Unassembled WGS sequence"/>
</dbReference>
<evidence type="ECO:0000259" key="5">
    <source>
        <dbReference type="PROSITE" id="PS50977"/>
    </source>
</evidence>
<dbReference type="InterPro" id="IPR009057">
    <property type="entry name" value="Homeodomain-like_sf"/>
</dbReference>
<dbReference type="PRINTS" id="PR00455">
    <property type="entry name" value="HTHTETR"/>
</dbReference>
<dbReference type="PROSITE" id="PS50977">
    <property type="entry name" value="HTH_TETR_2"/>
    <property type="match status" value="1"/>
</dbReference>
<keyword evidence="7" id="KW-1185">Reference proteome</keyword>
<evidence type="ECO:0000256" key="4">
    <source>
        <dbReference type="PROSITE-ProRule" id="PRU00335"/>
    </source>
</evidence>
<proteinExistence type="predicted"/>
<gene>
    <name evidence="6" type="ORF">MUN46_002770</name>
</gene>
<feature type="domain" description="HTH tetR-type" evidence="5">
    <location>
        <begin position="13"/>
        <end position="73"/>
    </location>
</feature>
<dbReference type="RefSeq" id="WP_281069870.1">
    <property type="nucleotide sequence ID" value="NZ_JAKZJU020000001.1"/>
</dbReference>
<dbReference type="Pfam" id="PF00440">
    <property type="entry name" value="TetR_N"/>
    <property type="match status" value="1"/>
</dbReference>
<evidence type="ECO:0000313" key="6">
    <source>
        <dbReference type="EMBL" id="MDL2058871.1"/>
    </source>
</evidence>
<feature type="DNA-binding region" description="H-T-H motif" evidence="4">
    <location>
        <begin position="36"/>
        <end position="55"/>
    </location>
</feature>
<dbReference type="EMBL" id="JAKZJU020000001">
    <property type="protein sequence ID" value="MDL2058871.1"/>
    <property type="molecule type" value="Genomic_DNA"/>
</dbReference>
<dbReference type="InterPro" id="IPR050109">
    <property type="entry name" value="HTH-type_TetR-like_transc_reg"/>
</dbReference>
<organism evidence="6 7">
    <name type="scientific">Mesosutterella faecium</name>
    <dbReference type="NCBI Taxonomy" id="2925194"/>
    <lineage>
        <taxon>Bacteria</taxon>
        <taxon>Pseudomonadati</taxon>
        <taxon>Pseudomonadota</taxon>
        <taxon>Betaproteobacteria</taxon>
        <taxon>Burkholderiales</taxon>
        <taxon>Sutterellaceae</taxon>
        <taxon>Mesosutterella</taxon>
    </lineage>
</organism>
<evidence type="ECO:0000256" key="3">
    <source>
        <dbReference type="ARBA" id="ARBA00023163"/>
    </source>
</evidence>
<dbReference type="Gene3D" id="1.10.357.10">
    <property type="entry name" value="Tetracycline Repressor, domain 2"/>
    <property type="match status" value="1"/>
</dbReference>